<protein>
    <recommendedName>
        <fullName evidence="3">Reverse transcriptase domain-containing protein</fullName>
    </recommendedName>
</protein>
<evidence type="ECO:0000313" key="1">
    <source>
        <dbReference type="EMBL" id="CAB0038656.1"/>
    </source>
</evidence>
<organism evidence="1 2">
    <name type="scientific">Trichogramma brassicae</name>
    <dbReference type="NCBI Taxonomy" id="86971"/>
    <lineage>
        <taxon>Eukaryota</taxon>
        <taxon>Metazoa</taxon>
        <taxon>Ecdysozoa</taxon>
        <taxon>Arthropoda</taxon>
        <taxon>Hexapoda</taxon>
        <taxon>Insecta</taxon>
        <taxon>Pterygota</taxon>
        <taxon>Neoptera</taxon>
        <taxon>Endopterygota</taxon>
        <taxon>Hymenoptera</taxon>
        <taxon>Apocrita</taxon>
        <taxon>Proctotrupomorpha</taxon>
        <taxon>Chalcidoidea</taxon>
        <taxon>Trichogrammatidae</taxon>
        <taxon>Trichogramma</taxon>
    </lineage>
</organism>
<dbReference type="EMBL" id="CADCXV010000919">
    <property type="protein sequence ID" value="CAB0038656.1"/>
    <property type="molecule type" value="Genomic_DNA"/>
</dbReference>
<gene>
    <name evidence="1" type="ORF">TBRA_LOCUS10430</name>
</gene>
<reference evidence="1 2" key="1">
    <citation type="submission" date="2020-02" db="EMBL/GenBank/DDBJ databases">
        <authorList>
            <person name="Ferguson B K."/>
        </authorList>
    </citation>
    <scope>NUCLEOTIDE SEQUENCE [LARGE SCALE GENOMIC DNA]</scope>
</reference>
<evidence type="ECO:0008006" key="3">
    <source>
        <dbReference type="Google" id="ProtNLM"/>
    </source>
</evidence>
<dbReference type="AlphaFoldDB" id="A0A6H5IPC3"/>
<proteinExistence type="predicted"/>
<keyword evidence="2" id="KW-1185">Reference proteome</keyword>
<evidence type="ECO:0000313" key="2">
    <source>
        <dbReference type="Proteomes" id="UP000479190"/>
    </source>
</evidence>
<name>A0A6H5IPC3_9HYME</name>
<dbReference type="Proteomes" id="UP000479190">
    <property type="component" value="Unassembled WGS sequence"/>
</dbReference>
<sequence length="147" mass="16218">MSRLRGPRANTPSSPILVRRIVAALFPRVPDEPGLPPPLQAGAIVPAVNLEELRRACGRIKDHTAPGPDGVPNFANKIAIATHPDIFLQVYTAFLQTGVFPACWIWQRLVKARQAPRRTIVVQAALYAGHSGQDSRKNHLRPPRSHY</sequence>
<accession>A0A6H5IPC3</accession>